<gene>
    <name evidence="3" type="ORF">A2912_01410</name>
</gene>
<dbReference type="AlphaFoldDB" id="A0A1G1YS26"/>
<evidence type="ECO:0000256" key="2">
    <source>
        <dbReference type="SAM" id="MobiDB-lite"/>
    </source>
</evidence>
<evidence type="ECO:0000313" key="4">
    <source>
        <dbReference type="Proteomes" id="UP000178122"/>
    </source>
</evidence>
<feature type="coiled-coil region" evidence="1">
    <location>
        <begin position="389"/>
        <end position="416"/>
    </location>
</feature>
<keyword evidence="1" id="KW-0175">Coiled coil</keyword>
<proteinExistence type="predicted"/>
<name>A0A1G1YS26_9BACT</name>
<accession>A0A1G1YS26</accession>
<comment type="caution">
    <text evidence="3">The sequence shown here is derived from an EMBL/GenBank/DDBJ whole genome shotgun (WGS) entry which is preliminary data.</text>
</comment>
<protein>
    <submittedName>
        <fullName evidence="3">Uncharacterized protein</fullName>
    </submittedName>
</protein>
<feature type="coiled-coil region" evidence="1">
    <location>
        <begin position="593"/>
        <end position="620"/>
    </location>
</feature>
<reference evidence="3 4" key="1">
    <citation type="journal article" date="2016" name="Nat. Commun.">
        <title>Thousands of microbial genomes shed light on interconnected biogeochemical processes in an aquifer system.</title>
        <authorList>
            <person name="Anantharaman K."/>
            <person name="Brown C.T."/>
            <person name="Hug L.A."/>
            <person name="Sharon I."/>
            <person name="Castelle C.J."/>
            <person name="Probst A.J."/>
            <person name="Thomas B.C."/>
            <person name="Singh A."/>
            <person name="Wilkins M.J."/>
            <person name="Karaoz U."/>
            <person name="Brodie E.L."/>
            <person name="Williams K.H."/>
            <person name="Hubbard S.S."/>
            <person name="Banfield J.F."/>
        </authorList>
    </citation>
    <scope>NUCLEOTIDE SEQUENCE [LARGE SCALE GENOMIC DNA]</scope>
</reference>
<evidence type="ECO:0000256" key="1">
    <source>
        <dbReference type="SAM" id="Coils"/>
    </source>
</evidence>
<dbReference type="Proteomes" id="UP000178122">
    <property type="component" value="Unassembled WGS sequence"/>
</dbReference>
<organism evidence="3 4">
    <name type="scientific">Candidatus Buchananbacteria bacterium RIFCSPLOWO2_01_FULL_40_23b</name>
    <dbReference type="NCBI Taxonomy" id="1797544"/>
    <lineage>
        <taxon>Bacteria</taxon>
        <taxon>Candidatus Buchananiibacteriota</taxon>
    </lineage>
</organism>
<feature type="region of interest" description="Disordered" evidence="2">
    <location>
        <begin position="666"/>
        <end position="687"/>
    </location>
</feature>
<sequence length="687" mass="78607">MRKEPEHPSIPDRENILYLDPQELLRDNPAADIYNPESYRLMEGRFDWDMFDNVKVARVITYDPEKGEVLKLFVVDGHTRTKYAADHLNVLIPAVDMTSHYLQNPVVSYYRQESDEREALTISEYLRAIIPPTKLHEVIARPRIAAHIVNAWRNIVGEDIAEKYPTSVTLRLLGDRRVPTSTSDMLSRFLKSQESLMLEETPEQRDRLEQAILQINGVINEAGLFPQEVAQAAFELIASESPVIGGKRELEKQVFASLNQLEVERKISAVHQDVSRRELLRDKLAQQILQAVRSRENSAEKRDVLSAVHDSLIDPNFSYDRVVSVIQAESPKDQYDLSVRDVNYGRLSEVYSSSQQRNTLSGSEQALLQNLGRIRYLADRDISGLVSTVQRAHSEIQAANHELSRLTEQRETLVEQGVRADTIDEIIETLRNESLRVISAQTQQTANRLTADLRDLVLKGQARIQNQIHVHATNAAIEQVYGDKPTVGFGRPDIIRHILDQIETHELVPADIAKRIVQLQSLDTDLQERVVNGYMRIGVALQRQKQRSEQPQAIQQDVLATIVEEELPTKEESEPVEKPARRESLSKKTLDILTRIEQNNEDLRNKLIFMRNALSRLDLEPHEVDERNKEIGREIIDVLGIAVLGIPHLSRIGEDYQEAVERKKRELETKVQKDMTQIEKDKDNTKI</sequence>
<evidence type="ECO:0000313" key="3">
    <source>
        <dbReference type="EMBL" id="OGY55153.1"/>
    </source>
</evidence>
<dbReference type="EMBL" id="MHIN01000021">
    <property type="protein sequence ID" value="OGY55153.1"/>
    <property type="molecule type" value="Genomic_DNA"/>
</dbReference>